<evidence type="ECO:0000259" key="16">
    <source>
        <dbReference type="Pfam" id="PF00593"/>
    </source>
</evidence>
<accession>A0A212M075</accession>
<evidence type="ECO:0000256" key="15">
    <source>
        <dbReference type="SAM" id="SignalP"/>
    </source>
</evidence>
<keyword evidence="7 15" id="KW-0732">Signal</keyword>
<dbReference type="PROSITE" id="PS00430">
    <property type="entry name" value="TONB_DEPENDENT_REC_1"/>
    <property type="match status" value="1"/>
</dbReference>
<evidence type="ECO:0000256" key="9">
    <source>
        <dbReference type="ARBA" id="ARBA00023065"/>
    </source>
</evidence>
<dbReference type="SUPFAM" id="SSF56935">
    <property type="entry name" value="Porins"/>
    <property type="match status" value="1"/>
</dbReference>
<evidence type="ECO:0000256" key="6">
    <source>
        <dbReference type="ARBA" id="ARBA00022692"/>
    </source>
</evidence>
<dbReference type="GO" id="GO:0009279">
    <property type="term" value="C:cell outer membrane"/>
    <property type="evidence" value="ECO:0007669"/>
    <property type="project" value="UniProtKB-SubCell"/>
</dbReference>
<dbReference type="EMBL" id="FMJE01000006">
    <property type="protein sequence ID" value="SCM83049.1"/>
    <property type="molecule type" value="Genomic_DNA"/>
</dbReference>
<proteinExistence type="inferred from homology"/>
<organism evidence="18">
    <name type="scientific">uncultured Sporomusa sp</name>
    <dbReference type="NCBI Taxonomy" id="307249"/>
    <lineage>
        <taxon>Bacteria</taxon>
        <taxon>Bacillati</taxon>
        <taxon>Bacillota</taxon>
        <taxon>Negativicutes</taxon>
        <taxon>Selenomonadales</taxon>
        <taxon>Sporomusaceae</taxon>
        <taxon>Sporomusa</taxon>
        <taxon>environmental samples</taxon>
    </lineage>
</organism>
<dbReference type="InterPro" id="IPR037066">
    <property type="entry name" value="Plug_dom_sf"/>
</dbReference>
<feature type="domain" description="TonB-dependent receptor plug" evidence="17">
    <location>
        <begin position="75"/>
        <end position="177"/>
    </location>
</feature>
<keyword evidence="11 13" id="KW-0472">Membrane</keyword>
<dbReference type="GO" id="GO:0038023">
    <property type="term" value="F:signaling receptor activity"/>
    <property type="evidence" value="ECO:0007669"/>
    <property type="project" value="InterPro"/>
</dbReference>
<keyword evidence="3 13" id="KW-0813">Transport</keyword>
<evidence type="ECO:0000313" key="18">
    <source>
        <dbReference type="EMBL" id="SCM83049.1"/>
    </source>
</evidence>
<reference evidence="18" key="1">
    <citation type="submission" date="2016-08" db="EMBL/GenBank/DDBJ databases">
        <authorList>
            <person name="Seilhamer J.J."/>
        </authorList>
    </citation>
    <scope>NUCLEOTIDE SEQUENCE</scope>
    <source>
        <strain evidence="18">86</strain>
    </source>
</reference>
<evidence type="ECO:0000256" key="3">
    <source>
        <dbReference type="ARBA" id="ARBA00022448"/>
    </source>
</evidence>
<dbReference type="InterPro" id="IPR010105">
    <property type="entry name" value="TonB_sidphr_rcpt"/>
</dbReference>
<evidence type="ECO:0000256" key="12">
    <source>
        <dbReference type="ARBA" id="ARBA00023237"/>
    </source>
</evidence>
<evidence type="ECO:0000256" key="5">
    <source>
        <dbReference type="ARBA" id="ARBA00022496"/>
    </source>
</evidence>
<dbReference type="GO" id="GO:0015891">
    <property type="term" value="P:siderophore transport"/>
    <property type="evidence" value="ECO:0007669"/>
    <property type="project" value="InterPro"/>
</dbReference>
<dbReference type="FunFam" id="2.40.170.20:FF:000005">
    <property type="entry name" value="TonB-dependent siderophore receptor"/>
    <property type="match status" value="1"/>
</dbReference>
<evidence type="ECO:0000256" key="13">
    <source>
        <dbReference type="PROSITE-ProRule" id="PRU01360"/>
    </source>
</evidence>
<dbReference type="FunFam" id="2.170.130.10:FF:000001">
    <property type="entry name" value="Catecholate siderophore TonB-dependent receptor"/>
    <property type="match status" value="1"/>
</dbReference>
<dbReference type="InterPro" id="IPR000531">
    <property type="entry name" value="Beta-barrel_TonB"/>
</dbReference>
<keyword evidence="8" id="KW-0408">Iron</keyword>
<evidence type="ECO:0000256" key="10">
    <source>
        <dbReference type="ARBA" id="ARBA00023077"/>
    </source>
</evidence>
<keyword evidence="6 13" id="KW-0812">Transmembrane</keyword>
<dbReference type="NCBIfam" id="TIGR01783">
    <property type="entry name" value="TonB-siderophor"/>
    <property type="match status" value="1"/>
</dbReference>
<dbReference type="InterPro" id="IPR036942">
    <property type="entry name" value="Beta-barrel_TonB_sf"/>
</dbReference>
<dbReference type="RefSeq" id="WP_288185575.1">
    <property type="nucleotide sequence ID" value="NZ_LT608335.1"/>
</dbReference>
<keyword evidence="18" id="KW-0675">Receptor</keyword>
<dbReference type="InterPro" id="IPR012910">
    <property type="entry name" value="Plug_dom"/>
</dbReference>
<keyword evidence="4 13" id="KW-1134">Transmembrane beta strand</keyword>
<dbReference type="PANTHER" id="PTHR32552">
    <property type="entry name" value="FERRICHROME IRON RECEPTOR-RELATED"/>
    <property type="match status" value="1"/>
</dbReference>
<evidence type="ECO:0000259" key="17">
    <source>
        <dbReference type="Pfam" id="PF07715"/>
    </source>
</evidence>
<feature type="domain" description="TonB-dependent receptor-like beta-barrel" evidence="16">
    <location>
        <begin position="250"/>
        <end position="706"/>
    </location>
</feature>
<comment type="subcellular location">
    <subcellularLocation>
        <location evidence="1 13">Cell outer membrane</location>
        <topology evidence="1 13">Multi-pass membrane protein</topology>
    </subcellularLocation>
</comment>
<protein>
    <submittedName>
        <fullName evidence="18">TonB-dependent siderophore receptor</fullName>
    </submittedName>
</protein>
<feature type="signal peptide" evidence="15">
    <location>
        <begin position="1"/>
        <end position="33"/>
    </location>
</feature>
<evidence type="ECO:0000256" key="8">
    <source>
        <dbReference type="ARBA" id="ARBA00023004"/>
    </source>
</evidence>
<dbReference type="AlphaFoldDB" id="A0A212M075"/>
<dbReference type="InterPro" id="IPR010916">
    <property type="entry name" value="TonB_box_CS"/>
</dbReference>
<dbReference type="Gene3D" id="2.40.170.20">
    <property type="entry name" value="TonB-dependent receptor, beta-barrel domain"/>
    <property type="match status" value="1"/>
</dbReference>
<name>A0A212M075_9FIRM</name>
<evidence type="ECO:0000256" key="11">
    <source>
        <dbReference type="ARBA" id="ARBA00023136"/>
    </source>
</evidence>
<evidence type="ECO:0000256" key="2">
    <source>
        <dbReference type="ARBA" id="ARBA00009810"/>
    </source>
</evidence>
<evidence type="ECO:0000256" key="1">
    <source>
        <dbReference type="ARBA" id="ARBA00004571"/>
    </source>
</evidence>
<comment type="similarity">
    <text evidence="2 13 14">Belongs to the TonB-dependent receptor family.</text>
</comment>
<evidence type="ECO:0000256" key="14">
    <source>
        <dbReference type="RuleBase" id="RU003357"/>
    </source>
</evidence>
<dbReference type="Pfam" id="PF07715">
    <property type="entry name" value="Plug"/>
    <property type="match status" value="1"/>
</dbReference>
<evidence type="ECO:0000256" key="7">
    <source>
        <dbReference type="ARBA" id="ARBA00022729"/>
    </source>
</evidence>
<gene>
    <name evidence="18" type="ORF">KL86SPO_60011</name>
</gene>
<dbReference type="Pfam" id="PF00593">
    <property type="entry name" value="TonB_dep_Rec_b-barrel"/>
    <property type="match status" value="1"/>
</dbReference>
<dbReference type="PROSITE" id="PS52016">
    <property type="entry name" value="TONB_DEPENDENT_REC_3"/>
    <property type="match status" value="1"/>
</dbReference>
<evidence type="ECO:0000256" key="4">
    <source>
        <dbReference type="ARBA" id="ARBA00022452"/>
    </source>
</evidence>
<keyword evidence="5" id="KW-0410">Iron transport</keyword>
<dbReference type="InterPro" id="IPR039426">
    <property type="entry name" value="TonB-dep_rcpt-like"/>
</dbReference>
<keyword evidence="10 14" id="KW-0798">TonB box</keyword>
<feature type="chain" id="PRO_5012962328" evidence="15">
    <location>
        <begin position="34"/>
        <end position="737"/>
    </location>
</feature>
<keyword evidence="12 13" id="KW-0998">Cell outer membrane</keyword>
<sequence length="737" mass="80636">MLQGKKLAKNKKAMLYALVSSALLFPMPGSSYAAEENPQFSLDTVVVTAARAKAKHDYVAAAGTSTTGSKTGAPLTETPQIVNVVTRQEMDDQGVYDLQQALRYTGGVASEVYGTDTRVQAMYVRGFRAPNYLDGLNLYNGFAQGYTTPLIEAYGIERLEVLKGPASVLYGQNVPGGLFNMISKKPTAVSIREIQLQTGSFDRLQGAFDFSGPVDADKTRLIRLTGLMRDSGTQTDFTDNKRTFLAPSFTWRFDDDTSLTVLAQYLKDSAGATYQAMPMSGTLMPNPHGSIPRNRLLGEPGYDSIEREQSSIGYELEHKLDATWTLRQNLRYNKVDFDGRMVYATGFVPGSDRLLNRATWQMREQGDIFAIDNQAQAIFNTGRVRHTLLLGADYRRAWYDAKFGYAAGTAPALDVYAPVYGQGAVDPPTVISTTQIREQFGLYLQDQLKAGRWVLTLGGRQDWVDTDAVTNTSPARRKDDAFSKRIGLTYLNDNGLAPYVSYSTSFEPTSGADRLGNAFVPTTGQQYEVGVKYQPQGSKSMVTLSGFNLKQQNVLTPDTVQTSFSVQEGEARVRGVELEVKTSLTNNLSLTASYAYLESEVTKANPNAAGTSNIGKRLPFVPQNQASLWANYTLPAGRLDGLSVGAGIRYIGPSYGTASNTTAYQGQTVSSRVPGYTLVDAGVQYDFGKKNPRLAGVSMAVNVSNLFDKQYVASCLGEYNTFYGNGRTVLATLKYQW</sequence>
<dbReference type="CDD" id="cd01347">
    <property type="entry name" value="ligand_gated_channel"/>
    <property type="match status" value="1"/>
</dbReference>
<dbReference type="GO" id="GO:0015344">
    <property type="term" value="F:siderophore uptake transmembrane transporter activity"/>
    <property type="evidence" value="ECO:0007669"/>
    <property type="project" value="TreeGrafter"/>
</dbReference>
<dbReference type="PANTHER" id="PTHR32552:SF68">
    <property type="entry name" value="FERRICHROME OUTER MEMBRANE TRANSPORTER_PHAGE RECEPTOR"/>
    <property type="match status" value="1"/>
</dbReference>
<dbReference type="Gene3D" id="2.170.130.10">
    <property type="entry name" value="TonB-dependent receptor, plug domain"/>
    <property type="match status" value="1"/>
</dbReference>
<keyword evidence="9" id="KW-0406">Ion transport</keyword>